<keyword evidence="3" id="KW-1185">Reference proteome</keyword>
<evidence type="ECO:0000313" key="3">
    <source>
        <dbReference type="Proteomes" id="UP000326396"/>
    </source>
</evidence>
<comment type="caution">
    <text evidence="2">The sequence shown here is derived from an EMBL/GenBank/DDBJ whole genome shotgun (WGS) entry which is preliminary data.</text>
</comment>
<sequence>MEASYIENLSSDDDNQGTEKRKAQPVKSPIRNGTSALNRHITSCEKHPEKLKGQTNIFLKKNDDVGAGPSGEVKSWKFCAKTSRKAIAEMVILDELPFTSVEKEGFKKLMVIDLSKG</sequence>
<dbReference type="PANTHER" id="PTHR46481:SF7">
    <property type="entry name" value="ZINC FINGER BED DOMAIN-CONTAINING PROTEIN RICESLEEPER 2-LIKE"/>
    <property type="match status" value="1"/>
</dbReference>
<name>A0A5N6N2E2_9ASTR</name>
<reference evidence="2 3" key="1">
    <citation type="submission" date="2019-05" db="EMBL/GenBank/DDBJ databases">
        <title>Mikania micrantha, genome provides insights into the molecular mechanism of rapid growth.</title>
        <authorList>
            <person name="Liu B."/>
        </authorList>
    </citation>
    <scope>NUCLEOTIDE SEQUENCE [LARGE SCALE GENOMIC DNA]</scope>
    <source>
        <strain evidence="2">NLD-2019</strain>
        <tissue evidence="2">Leaf</tissue>
    </source>
</reference>
<dbReference type="PANTHER" id="PTHR46481">
    <property type="entry name" value="ZINC FINGER BED DOMAIN-CONTAINING PROTEIN 4"/>
    <property type="match status" value="1"/>
</dbReference>
<evidence type="ECO:0000256" key="1">
    <source>
        <dbReference type="SAM" id="MobiDB-lite"/>
    </source>
</evidence>
<dbReference type="EMBL" id="SZYD01000013">
    <property type="protein sequence ID" value="KAD4384459.1"/>
    <property type="molecule type" value="Genomic_DNA"/>
</dbReference>
<feature type="region of interest" description="Disordered" evidence="1">
    <location>
        <begin position="1"/>
        <end position="38"/>
    </location>
</feature>
<organism evidence="2 3">
    <name type="scientific">Mikania micrantha</name>
    <name type="common">bitter vine</name>
    <dbReference type="NCBI Taxonomy" id="192012"/>
    <lineage>
        <taxon>Eukaryota</taxon>
        <taxon>Viridiplantae</taxon>
        <taxon>Streptophyta</taxon>
        <taxon>Embryophyta</taxon>
        <taxon>Tracheophyta</taxon>
        <taxon>Spermatophyta</taxon>
        <taxon>Magnoliopsida</taxon>
        <taxon>eudicotyledons</taxon>
        <taxon>Gunneridae</taxon>
        <taxon>Pentapetalae</taxon>
        <taxon>asterids</taxon>
        <taxon>campanulids</taxon>
        <taxon>Asterales</taxon>
        <taxon>Asteraceae</taxon>
        <taxon>Asteroideae</taxon>
        <taxon>Heliantheae alliance</taxon>
        <taxon>Eupatorieae</taxon>
        <taxon>Mikania</taxon>
    </lineage>
</organism>
<dbReference type="OrthoDB" id="1733419at2759"/>
<dbReference type="AlphaFoldDB" id="A0A5N6N2E2"/>
<gene>
    <name evidence="2" type="ORF">E3N88_24627</name>
</gene>
<accession>A0A5N6N2E2</accession>
<dbReference type="InterPro" id="IPR052035">
    <property type="entry name" value="ZnF_BED_domain_contain"/>
</dbReference>
<dbReference type="Proteomes" id="UP000326396">
    <property type="component" value="Linkage Group LG3"/>
</dbReference>
<proteinExistence type="predicted"/>
<protein>
    <submittedName>
        <fullName evidence="2">Uncharacterized protein</fullName>
    </submittedName>
</protein>
<evidence type="ECO:0000313" key="2">
    <source>
        <dbReference type="EMBL" id="KAD4384459.1"/>
    </source>
</evidence>